<organism evidence="1">
    <name type="scientific">marine sediment metagenome</name>
    <dbReference type="NCBI Taxonomy" id="412755"/>
    <lineage>
        <taxon>unclassified sequences</taxon>
        <taxon>metagenomes</taxon>
        <taxon>ecological metagenomes</taxon>
    </lineage>
</organism>
<feature type="non-terminal residue" evidence="1">
    <location>
        <position position="1"/>
    </location>
</feature>
<accession>X1S9E3</accession>
<reference evidence="1" key="1">
    <citation type="journal article" date="2014" name="Front. Microbiol.">
        <title>High frequency of phylogenetically diverse reductive dehalogenase-homologous genes in deep subseafloor sedimentary metagenomes.</title>
        <authorList>
            <person name="Kawai M."/>
            <person name="Futagami T."/>
            <person name="Toyoda A."/>
            <person name="Takaki Y."/>
            <person name="Nishi S."/>
            <person name="Hori S."/>
            <person name="Arai W."/>
            <person name="Tsubouchi T."/>
            <person name="Morono Y."/>
            <person name="Uchiyama I."/>
            <person name="Ito T."/>
            <person name="Fujiyama A."/>
            <person name="Inagaki F."/>
            <person name="Takami H."/>
        </authorList>
    </citation>
    <scope>NUCLEOTIDE SEQUENCE</scope>
    <source>
        <strain evidence="1">Expedition CK06-06</strain>
    </source>
</reference>
<proteinExistence type="predicted"/>
<dbReference type="AlphaFoldDB" id="X1S9E3"/>
<sequence length="52" mass="5824">TVDPVGKSNHNFRKLLEIMLGIEVLPPPVAKEQMPFPLDNDGQVIREEVIQA</sequence>
<comment type="caution">
    <text evidence="1">The sequence shown here is derived from an EMBL/GenBank/DDBJ whole genome shotgun (WGS) entry which is preliminary data.</text>
</comment>
<evidence type="ECO:0000313" key="1">
    <source>
        <dbReference type="EMBL" id="GAI64399.1"/>
    </source>
</evidence>
<protein>
    <submittedName>
        <fullName evidence="1">Uncharacterized protein</fullName>
    </submittedName>
</protein>
<dbReference type="EMBL" id="BARW01003191">
    <property type="protein sequence ID" value="GAI64399.1"/>
    <property type="molecule type" value="Genomic_DNA"/>
</dbReference>
<name>X1S9E3_9ZZZZ</name>
<gene>
    <name evidence="1" type="ORF">S12H4_08299</name>
</gene>